<dbReference type="PANTHER" id="PTHR43434:SF19">
    <property type="entry name" value="PHOSPHONOACETALDEHYDE HYDROLASE"/>
    <property type="match status" value="1"/>
</dbReference>
<dbReference type="PATRIC" id="fig|926556.3.peg.4822"/>
<accession>L0G611</accession>
<protein>
    <submittedName>
        <fullName evidence="1">Putative phosphatase</fullName>
    </submittedName>
</protein>
<dbReference type="PANTHER" id="PTHR43434">
    <property type="entry name" value="PHOSPHOGLYCOLATE PHOSPHATASE"/>
    <property type="match status" value="1"/>
</dbReference>
<sequence length="225" mass="24164">MKNIKLAVLDMAGTTVDENNVVYKTVQKVINDKGFNLSLAEILAHGAGKEKHQAIIDVLRECTDATDITTIAASAFENFKPELEHAYEQLDVKSFDGVQAAITSLRKRGIYVVLNTGYNTQTATSLLGKLGWEIGKDIDGLITSDDVTNGRPAPDMIFKAMELCQVTDPKTVLKAGDSTIDIEEGKRAGCGLTVGVLTGAQTAKQLEKAQPDHILSSVAELGKIC</sequence>
<dbReference type="STRING" id="926556.Echvi_4560"/>
<dbReference type="Proteomes" id="UP000010796">
    <property type="component" value="Chromosome"/>
</dbReference>
<dbReference type="AlphaFoldDB" id="L0G611"/>
<organism evidence="1 2">
    <name type="scientific">Echinicola vietnamensis (strain DSM 17526 / LMG 23754 / KMM 6221)</name>
    <dbReference type="NCBI Taxonomy" id="926556"/>
    <lineage>
        <taxon>Bacteria</taxon>
        <taxon>Pseudomonadati</taxon>
        <taxon>Bacteroidota</taxon>
        <taxon>Cytophagia</taxon>
        <taxon>Cytophagales</taxon>
        <taxon>Cyclobacteriaceae</taxon>
        <taxon>Echinicola</taxon>
    </lineage>
</organism>
<dbReference type="Gene3D" id="1.10.150.240">
    <property type="entry name" value="Putative phosphatase, domain 2"/>
    <property type="match status" value="1"/>
</dbReference>
<dbReference type="GO" id="GO:0008967">
    <property type="term" value="F:phosphoglycolate phosphatase activity"/>
    <property type="evidence" value="ECO:0007669"/>
    <property type="project" value="TreeGrafter"/>
</dbReference>
<dbReference type="SFLD" id="SFLDG01135">
    <property type="entry name" value="C1.5.6:_HAD__Beta-PGM__Phospha"/>
    <property type="match status" value="1"/>
</dbReference>
<dbReference type="OrthoDB" id="5504491at2"/>
<dbReference type="eggNOG" id="COG0546">
    <property type="taxonomic scope" value="Bacteria"/>
</dbReference>
<dbReference type="SFLD" id="SFLDG01129">
    <property type="entry name" value="C1.5:_HAD__Beta-PGM__Phosphata"/>
    <property type="match status" value="1"/>
</dbReference>
<dbReference type="InterPro" id="IPR036412">
    <property type="entry name" value="HAD-like_sf"/>
</dbReference>
<dbReference type="Pfam" id="PF00702">
    <property type="entry name" value="Hydrolase"/>
    <property type="match status" value="1"/>
</dbReference>
<reference evidence="2" key="1">
    <citation type="submission" date="2012-02" db="EMBL/GenBank/DDBJ databases">
        <title>The complete genome of Echinicola vietnamensis DSM 17526.</title>
        <authorList>
            <person name="Lucas S."/>
            <person name="Copeland A."/>
            <person name="Lapidus A."/>
            <person name="Glavina del Rio T."/>
            <person name="Dalin E."/>
            <person name="Tice H."/>
            <person name="Bruce D."/>
            <person name="Goodwin L."/>
            <person name="Pitluck S."/>
            <person name="Peters L."/>
            <person name="Ovchinnikova G."/>
            <person name="Teshima H."/>
            <person name="Kyrpides N."/>
            <person name="Mavromatis K."/>
            <person name="Ivanova N."/>
            <person name="Brettin T."/>
            <person name="Detter J.C."/>
            <person name="Han C."/>
            <person name="Larimer F."/>
            <person name="Land M."/>
            <person name="Hauser L."/>
            <person name="Markowitz V."/>
            <person name="Cheng J.-F."/>
            <person name="Hugenholtz P."/>
            <person name="Woyke T."/>
            <person name="Wu D."/>
            <person name="Brambilla E."/>
            <person name="Klenk H.-P."/>
            <person name="Eisen J.A."/>
        </authorList>
    </citation>
    <scope>NUCLEOTIDE SEQUENCE [LARGE SCALE GENOMIC DNA]</scope>
    <source>
        <strain evidence="2">DSM 17526 / LMG 23754 / KMM 6221</strain>
    </source>
</reference>
<dbReference type="GO" id="GO:0006281">
    <property type="term" value="P:DNA repair"/>
    <property type="evidence" value="ECO:0007669"/>
    <property type="project" value="TreeGrafter"/>
</dbReference>
<name>L0G611_ECHVK</name>
<dbReference type="HOGENOM" id="CLU_045011_12_1_10"/>
<dbReference type="InterPro" id="IPR023198">
    <property type="entry name" value="PGP-like_dom2"/>
</dbReference>
<proteinExistence type="predicted"/>
<dbReference type="InterPro" id="IPR022468">
    <property type="entry name" value="PhnX-like"/>
</dbReference>
<dbReference type="InterPro" id="IPR050155">
    <property type="entry name" value="HAD-like_hydrolase_sf"/>
</dbReference>
<dbReference type="SUPFAM" id="SSF56784">
    <property type="entry name" value="HAD-like"/>
    <property type="match status" value="1"/>
</dbReference>
<evidence type="ECO:0000313" key="1">
    <source>
        <dbReference type="EMBL" id="AGA80733.1"/>
    </source>
</evidence>
<dbReference type="EMBL" id="CP003346">
    <property type="protein sequence ID" value="AGA80733.1"/>
    <property type="molecule type" value="Genomic_DNA"/>
</dbReference>
<dbReference type="Gene3D" id="3.40.50.1000">
    <property type="entry name" value="HAD superfamily/HAD-like"/>
    <property type="match status" value="1"/>
</dbReference>
<evidence type="ECO:0000313" key="2">
    <source>
        <dbReference type="Proteomes" id="UP000010796"/>
    </source>
</evidence>
<dbReference type="SFLD" id="SFLDS00003">
    <property type="entry name" value="Haloacid_Dehalogenase"/>
    <property type="match status" value="1"/>
</dbReference>
<keyword evidence="2" id="KW-1185">Reference proteome</keyword>
<gene>
    <name evidence="1" type="ordered locus">Echvi_4560</name>
</gene>
<dbReference type="KEGG" id="evi:Echvi_4560"/>
<dbReference type="NCBIfam" id="TIGR03351">
    <property type="entry name" value="PhnX-like"/>
    <property type="match status" value="1"/>
</dbReference>
<dbReference type="RefSeq" id="WP_015268255.1">
    <property type="nucleotide sequence ID" value="NC_019904.1"/>
</dbReference>
<dbReference type="GO" id="GO:0005829">
    <property type="term" value="C:cytosol"/>
    <property type="evidence" value="ECO:0007669"/>
    <property type="project" value="TreeGrafter"/>
</dbReference>
<dbReference type="InterPro" id="IPR023214">
    <property type="entry name" value="HAD_sf"/>
</dbReference>